<reference evidence="1 2" key="1">
    <citation type="journal article" date="2019" name="Int. J. Syst. Evol. Microbiol.">
        <title>Streptomyces cyaneochromogenes sp. nov., a blue pigment-producing actinomycete from manganese-contaminated soil.</title>
        <authorList>
            <person name="Tang X."/>
            <person name="Zhao J."/>
            <person name="Li K."/>
            <person name="Chen Z."/>
            <person name="Sun Y."/>
            <person name="Gao J."/>
        </authorList>
    </citation>
    <scope>NUCLEOTIDE SEQUENCE [LARGE SCALE GENOMIC DNA]</scope>
    <source>
        <strain evidence="1 2">MK-45</strain>
    </source>
</reference>
<organism evidence="1 2">
    <name type="scientific">Streptomyces cyaneochromogenes</name>
    <dbReference type="NCBI Taxonomy" id="2496836"/>
    <lineage>
        <taxon>Bacteria</taxon>
        <taxon>Bacillati</taxon>
        <taxon>Actinomycetota</taxon>
        <taxon>Actinomycetes</taxon>
        <taxon>Kitasatosporales</taxon>
        <taxon>Streptomycetaceae</taxon>
        <taxon>Streptomyces</taxon>
    </lineage>
</organism>
<evidence type="ECO:0000313" key="2">
    <source>
        <dbReference type="Proteomes" id="UP000280298"/>
    </source>
</evidence>
<name>A0A3Q9EXS6_9ACTN</name>
<proteinExistence type="predicted"/>
<dbReference type="KEGG" id="scya:EJ357_35500"/>
<dbReference type="EMBL" id="CP034539">
    <property type="protein sequence ID" value="AZQ38110.1"/>
    <property type="molecule type" value="Genomic_DNA"/>
</dbReference>
<evidence type="ECO:0000313" key="1">
    <source>
        <dbReference type="EMBL" id="AZQ38110.1"/>
    </source>
</evidence>
<sequence>MRRTDFFWDDFAWTTRVPLPPGIPAAGRTAVPLRYAPEGREGHPTWAVDNPPALLHALRPAVRAH</sequence>
<dbReference type="RefSeq" id="WP_126395769.1">
    <property type="nucleotide sequence ID" value="NZ_CP034539.1"/>
</dbReference>
<dbReference type="Proteomes" id="UP000280298">
    <property type="component" value="Chromosome"/>
</dbReference>
<protein>
    <submittedName>
        <fullName evidence="1">Uncharacterized protein</fullName>
    </submittedName>
</protein>
<dbReference type="OrthoDB" id="3477708at2"/>
<keyword evidence="2" id="KW-1185">Reference proteome</keyword>
<gene>
    <name evidence="1" type="ORF">EJ357_35500</name>
</gene>
<accession>A0A3Q9EXS6</accession>
<dbReference type="AlphaFoldDB" id="A0A3Q9EXS6"/>